<dbReference type="InterPro" id="IPR007059">
    <property type="entry name" value="DmsC"/>
</dbReference>
<feature type="transmembrane region" description="Helical" evidence="1">
    <location>
        <begin position="112"/>
        <end position="130"/>
    </location>
</feature>
<evidence type="ECO:0000313" key="2">
    <source>
        <dbReference type="EMBL" id="AMK07687.1"/>
    </source>
</evidence>
<protein>
    <submittedName>
        <fullName evidence="2">DmsC protein</fullName>
    </submittedName>
</protein>
<dbReference type="AlphaFoldDB" id="A0A126QD41"/>
<feature type="transmembrane region" description="Helical" evidence="1">
    <location>
        <begin position="86"/>
        <end position="105"/>
    </location>
</feature>
<feature type="transmembrane region" description="Helical" evidence="1">
    <location>
        <begin position="12"/>
        <end position="33"/>
    </location>
</feature>
<dbReference type="GO" id="GO:0019645">
    <property type="term" value="P:anaerobic electron transport chain"/>
    <property type="evidence" value="ECO:0007669"/>
    <property type="project" value="InterPro"/>
</dbReference>
<feature type="transmembrane region" description="Helical" evidence="1">
    <location>
        <begin position="45"/>
        <end position="66"/>
    </location>
</feature>
<keyword evidence="1" id="KW-0472">Membrane</keyword>
<keyword evidence="1" id="KW-1133">Transmembrane helix</keyword>
<feature type="transmembrane region" description="Helical" evidence="1">
    <location>
        <begin position="150"/>
        <end position="168"/>
    </location>
</feature>
<feature type="transmembrane region" description="Helical" evidence="1">
    <location>
        <begin position="254"/>
        <end position="272"/>
    </location>
</feature>
<evidence type="ECO:0000256" key="1">
    <source>
        <dbReference type="SAM" id="Phobius"/>
    </source>
</evidence>
<keyword evidence="1" id="KW-0812">Transmembrane</keyword>
<feature type="transmembrane region" description="Helical" evidence="1">
    <location>
        <begin position="221"/>
        <end position="242"/>
    </location>
</feature>
<gene>
    <name evidence="2" type="primary">dmsC</name>
</gene>
<name>A0A126QD41_PASMD</name>
<dbReference type="PANTHER" id="PTHR38095">
    <property type="entry name" value="ANAEROBIC DIMETHYL SULFOXIDE REDUCTASE CHAIN YNFH"/>
    <property type="match status" value="1"/>
</dbReference>
<accession>A0A126QD41</accession>
<sequence length="282" mass="30774">MNGLHELPLVIFTVLAQSVVGAFLLFALVLFTTEDKHYRAYVHKAMFVLLALLGIGFIASITHLGSPLRAFNALNRVGESMLSNEIATGALFFALAGIYWLFAILDKLPKAFGRFLLVCASAMGLIFMYMMNKVYHISTVPTWHTSFTTWGFYLTIILAGFTLGYGLLHSERPDAKVVSWVPTLVSITTLLAAIVIIYQGFALSTVVTSAQKATALVPDFATLSALRFVLLGLAITCLFYVLHKPASWMSKLCAVLLVFAAEMIGRTLFYGLHMTVGMAAGA</sequence>
<dbReference type="GO" id="GO:0005886">
    <property type="term" value="C:plasma membrane"/>
    <property type="evidence" value="ECO:0007669"/>
    <property type="project" value="TreeGrafter"/>
</dbReference>
<dbReference type="Pfam" id="PF04976">
    <property type="entry name" value="DmsC"/>
    <property type="match status" value="1"/>
</dbReference>
<dbReference type="EMBL" id="KP659848">
    <property type="protein sequence ID" value="AMK07687.1"/>
    <property type="molecule type" value="Genomic_DNA"/>
</dbReference>
<feature type="transmembrane region" description="Helical" evidence="1">
    <location>
        <begin position="180"/>
        <end position="201"/>
    </location>
</feature>
<dbReference type="GO" id="GO:0009389">
    <property type="term" value="F:dimethyl sulfoxide reductase activity"/>
    <property type="evidence" value="ECO:0007669"/>
    <property type="project" value="TreeGrafter"/>
</dbReference>
<dbReference type="GO" id="GO:0009390">
    <property type="term" value="C:dimethyl sulfoxide reductase complex"/>
    <property type="evidence" value="ECO:0007669"/>
    <property type="project" value="TreeGrafter"/>
</dbReference>
<dbReference type="RefSeq" id="WP_071523108.1">
    <property type="nucleotide sequence ID" value="NZ_JACDXE010000005.1"/>
</dbReference>
<organism evidence="2">
    <name type="scientific">Pasteurella multocida</name>
    <dbReference type="NCBI Taxonomy" id="747"/>
    <lineage>
        <taxon>Bacteria</taxon>
        <taxon>Pseudomonadati</taxon>
        <taxon>Pseudomonadota</taxon>
        <taxon>Gammaproteobacteria</taxon>
        <taxon>Pasteurellales</taxon>
        <taxon>Pasteurellaceae</taxon>
        <taxon>Pasteurella</taxon>
    </lineage>
</organism>
<proteinExistence type="predicted"/>
<dbReference type="PANTHER" id="PTHR38095:SF1">
    <property type="entry name" value="ANAEROBIC DIMETHYL SULFOXIDE REDUCTASE CHAIN YNFH"/>
    <property type="match status" value="1"/>
</dbReference>
<reference evidence="2" key="1">
    <citation type="submission" date="2015-01" db="EMBL/GenBank/DDBJ databases">
        <title>Draft genome sequence of Pasteurella multocida isolated from alpaca pneumonia.</title>
        <authorList>
            <person name="Maturrano L."/>
            <person name="Hurtado R."/>
            <person name="Allasi N."/>
            <person name="Juscamayta E."/>
            <person name="Fernandez D."/>
            <person name="Maximiliano J."/>
            <person name="Rimac R."/>
            <person name="Rosadio R."/>
        </authorList>
    </citation>
    <scope>NUCLEOTIDE SEQUENCE</scope>
    <source>
        <strain evidence="2">UNMSM</strain>
    </source>
</reference>